<gene>
    <name evidence="2" type="ORF">EPJ79_07525</name>
</gene>
<feature type="transmembrane region" description="Helical" evidence="1">
    <location>
        <begin position="182"/>
        <end position="202"/>
    </location>
</feature>
<dbReference type="Proteomes" id="UP000324638">
    <property type="component" value="Unassembled WGS sequence"/>
</dbReference>
<accession>A0A5C8D923</accession>
<dbReference type="EMBL" id="SAXU01000001">
    <property type="protein sequence ID" value="TXJ20971.1"/>
    <property type="molecule type" value="Genomic_DNA"/>
</dbReference>
<keyword evidence="1" id="KW-0472">Membrane</keyword>
<sequence length="324" mass="37831">MKTTIKILLTLTTISMIGIYACDGGELSSKLDGKVYTNYIDDVLVSITFSSNKLKISGDGLVAFAGLLVDYTLLKNVGKNKSIYHVTVFGMGGTLGIELKGDRLYTYEGHWKSADDVKFTPEYINTNYFKFSHNLREVNKGVEMKRLILIFIFVSGINLFAQANFSLYIYKGKANYLKGYNQYLPSVYYIFNYILNINNYLIEKEYIYNYTNKKMYLLKDYYSYYYGSLYNPKRDLVLKYYDLNGKQRTNDYEFTIRTVKGTNRYGDEIIEDNYYDYTSKDINNDYLKIFSSWSIQSYENSLKLPNVINPKNIGLYDIWGGYWH</sequence>
<dbReference type="AlphaFoldDB" id="A0A5C8D923"/>
<evidence type="ECO:0000313" key="3">
    <source>
        <dbReference type="Proteomes" id="UP000324638"/>
    </source>
</evidence>
<reference evidence="2 3" key="1">
    <citation type="journal article" date="1992" name="Lakartidningen">
        <title>[Penicillin V and not amoxicillin is the first choice preparation in acute otitis].</title>
        <authorList>
            <person name="Kamme C."/>
            <person name="Lundgren K."/>
            <person name="Prellner K."/>
        </authorList>
    </citation>
    <scope>NUCLEOTIDE SEQUENCE [LARGE SCALE GENOMIC DNA]</scope>
    <source>
        <strain evidence="2 3">513A</strain>
    </source>
</reference>
<dbReference type="PROSITE" id="PS51257">
    <property type="entry name" value="PROKAR_LIPOPROTEIN"/>
    <property type="match status" value="1"/>
</dbReference>
<comment type="caution">
    <text evidence="2">The sequence shown here is derived from an EMBL/GenBank/DDBJ whole genome shotgun (WGS) entry which is preliminary data.</text>
</comment>
<keyword evidence="1" id="KW-0812">Transmembrane</keyword>
<evidence type="ECO:0000256" key="1">
    <source>
        <dbReference type="SAM" id="Phobius"/>
    </source>
</evidence>
<proteinExistence type="predicted"/>
<organism evidence="2 3">
    <name type="scientific">Brachyspira aalborgi</name>
    <dbReference type="NCBI Taxonomy" id="29522"/>
    <lineage>
        <taxon>Bacteria</taxon>
        <taxon>Pseudomonadati</taxon>
        <taxon>Spirochaetota</taxon>
        <taxon>Spirochaetia</taxon>
        <taxon>Brachyspirales</taxon>
        <taxon>Brachyspiraceae</taxon>
        <taxon>Brachyspira</taxon>
    </lineage>
</organism>
<name>A0A5C8D923_9SPIR</name>
<feature type="transmembrane region" description="Helical" evidence="1">
    <location>
        <begin position="147"/>
        <end position="170"/>
    </location>
</feature>
<dbReference type="RefSeq" id="WP_147739023.1">
    <property type="nucleotide sequence ID" value="NZ_SAXU01000001.1"/>
</dbReference>
<protein>
    <submittedName>
        <fullName evidence="2">Uncharacterized protein</fullName>
    </submittedName>
</protein>
<evidence type="ECO:0000313" key="2">
    <source>
        <dbReference type="EMBL" id="TXJ20971.1"/>
    </source>
</evidence>
<keyword evidence="1" id="KW-1133">Transmembrane helix</keyword>